<dbReference type="EMBL" id="FR687360">
    <property type="protein sequence ID" value="CBW76626.1"/>
    <property type="molecule type" value="Genomic_DNA"/>
</dbReference>
<accession>E5AU52</accession>
<dbReference type="InterPro" id="IPR006015">
    <property type="entry name" value="Universal_stress_UspA"/>
</dbReference>
<reference evidence="3 4" key="1">
    <citation type="journal article" date="2011" name="J. Bacteriol.">
        <title>Complete genome sequence of Burkholderia rhizoxinica, an endosymbiont of Rhizopus microsporus.</title>
        <authorList>
            <person name="Lackner G."/>
            <person name="Moebius N."/>
            <person name="Partida-Martinez L."/>
            <person name="Hertweck C."/>
        </authorList>
    </citation>
    <scope>NUCLEOTIDE SEQUENCE [LARGE SCALE GENOMIC DNA]</scope>
    <source>
        <strain evidence="4">DSM 19002 / CIP 109453 / HKI 454</strain>
        <plasmid evidence="3 4">pBRH01</plasmid>
    </source>
</reference>
<dbReference type="SUPFAM" id="SSF52402">
    <property type="entry name" value="Adenine nucleotide alpha hydrolases-like"/>
    <property type="match status" value="1"/>
</dbReference>
<dbReference type="CDD" id="cd00293">
    <property type="entry name" value="USP-like"/>
    <property type="match status" value="1"/>
</dbReference>
<gene>
    <name evidence="3" type="ordered locus">RBRH_00546</name>
</gene>
<protein>
    <submittedName>
        <fullName evidence="3">Universal stress protein family</fullName>
    </submittedName>
</protein>
<geneLocation type="plasmid" evidence="3 4">
    <name>pBRH01</name>
</geneLocation>
<evidence type="ECO:0000313" key="3">
    <source>
        <dbReference type="EMBL" id="CBW76626.1"/>
    </source>
</evidence>
<keyword evidence="3" id="KW-0614">Plasmid</keyword>
<dbReference type="Pfam" id="PF00582">
    <property type="entry name" value="Usp"/>
    <property type="match status" value="1"/>
</dbReference>
<dbReference type="InterPro" id="IPR014729">
    <property type="entry name" value="Rossmann-like_a/b/a_fold"/>
</dbReference>
<dbReference type="PANTHER" id="PTHR46268">
    <property type="entry name" value="STRESS RESPONSE PROTEIN NHAX"/>
    <property type="match status" value="1"/>
</dbReference>
<name>E5AU52_MYCRK</name>
<organism evidence="3 4">
    <name type="scientific">Mycetohabitans rhizoxinica (strain DSM 19002 / CIP 109453 / HKI 454)</name>
    <name type="common">Paraburkholderia rhizoxinica</name>
    <dbReference type="NCBI Taxonomy" id="882378"/>
    <lineage>
        <taxon>Bacteria</taxon>
        <taxon>Pseudomonadati</taxon>
        <taxon>Pseudomonadota</taxon>
        <taxon>Betaproteobacteria</taxon>
        <taxon>Burkholderiales</taxon>
        <taxon>Burkholderiaceae</taxon>
        <taxon>Mycetohabitans</taxon>
    </lineage>
</organism>
<dbReference type="KEGG" id="brh:RBRH_00546"/>
<dbReference type="InterPro" id="IPR006016">
    <property type="entry name" value="UspA"/>
</dbReference>
<proteinExistence type="inferred from homology"/>
<dbReference type="eggNOG" id="COG0589">
    <property type="taxonomic scope" value="Bacteria"/>
</dbReference>
<feature type="domain" description="UspA" evidence="2">
    <location>
        <begin position="185"/>
        <end position="329"/>
    </location>
</feature>
<dbReference type="Gene3D" id="3.40.50.620">
    <property type="entry name" value="HUPs"/>
    <property type="match status" value="1"/>
</dbReference>
<dbReference type="PANTHER" id="PTHR46268:SF15">
    <property type="entry name" value="UNIVERSAL STRESS PROTEIN HP_0031"/>
    <property type="match status" value="1"/>
</dbReference>
<dbReference type="AlphaFoldDB" id="E5AU52"/>
<evidence type="ECO:0000259" key="2">
    <source>
        <dbReference type="Pfam" id="PF00582"/>
    </source>
</evidence>
<dbReference type="HOGENOM" id="CLU_803333_0_0_4"/>
<evidence type="ECO:0000313" key="4">
    <source>
        <dbReference type="Proteomes" id="UP000007437"/>
    </source>
</evidence>
<dbReference type="Proteomes" id="UP000007437">
    <property type="component" value="Plasmid pBRH01"/>
</dbReference>
<dbReference type="PRINTS" id="PR01438">
    <property type="entry name" value="UNVRSLSTRESS"/>
</dbReference>
<sequence length="345" mass="36985">MTRCILVQQLRSVLFHIAPPASSALKSADFHADSIPLRPDNRTPLTADNLPVGTALPFTLTHAAGTPLLPESGIAGRCRARLFAYPFLAAACGRRPARCGPRQRASRRKSWHGEPRCGYPRCEGAPARTPEPLRVHTGNLVHMQPFLSPGSDTRCARSPFATIMQRCVRAPGRTNGPSHQENASMYHRILVAIDGSHTSRHALNAALDLAASEGAQLQPVFIIDDVPLYYSVPGYDPSIVVRAQTEEGQRVIDEAADAMRARGIAGTPQILTTSSLEGIAECIVRAAQAFNADLLVLGTHGRRGVRRLVLGSVAEQTLRLAQRPVLLIPSASHAPQAAPSSIANG</sequence>
<evidence type="ECO:0000256" key="1">
    <source>
        <dbReference type="ARBA" id="ARBA00008791"/>
    </source>
</evidence>
<comment type="similarity">
    <text evidence="1">Belongs to the universal stress protein A family.</text>
</comment>